<accession>A0A1H1N670</accession>
<evidence type="ECO:0000313" key="2">
    <source>
        <dbReference type="Proteomes" id="UP000243413"/>
    </source>
</evidence>
<reference evidence="2" key="1">
    <citation type="submission" date="2016-10" db="EMBL/GenBank/DDBJ databases">
        <authorList>
            <person name="Varghese N."/>
            <person name="Submissions S."/>
        </authorList>
    </citation>
    <scope>NUCLEOTIDE SEQUENCE [LARGE SCALE GENOMIC DNA]</scope>
    <source>
        <strain evidence="2">JCM 14963</strain>
    </source>
</reference>
<dbReference type="RefSeq" id="WP_092284042.1">
    <property type="nucleotide sequence ID" value="NZ_LT629763.1"/>
</dbReference>
<organism evidence="1 2">
    <name type="scientific">Halopseudomonas sabulinigri</name>
    <dbReference type="NCBI Taxonomy" id="472181"/>
    <lineage>
        <taxon>Bacteria</taxon>
        <taxon>Pseudomonadati</taxon>
        <taxon>Pseudomonadota</taxon>
        <taxon>Gammaproteobacteria</taxon>
        <taxon>Pseudomonadales</taxon>
        <taxon>Pseudomonadaceae</taxon>
        <taxon>Halopseudomonas</taxon>
    </lineage>
</organism>
<protein>
    <submittedName>
        <fullName evidence="1">Uncharacterized protein</fullName>
    </submittedName>
</protein>
<proteinExistence type="predicted"/>
<dbReference type="AlphaFoldDB" id="A0A1H1N670"/>
<dbReference type="Proteomes" id="UP000243413">
    <property type="component" value="Chromosome I"/>
</dbReference>
<name>A0A1H1N670_9GAMM</name>
<sequence>MHMDVYKLLAFITLGIALGGCSENSAPATSTESSASRFPALPTSADERVTLNGTMTFWMYEGDGGCFGSISDGVQAVELWVDVDSCGEVEYPENAPASVAVTYRSDNQYAPGKLYTIVSFNAPPVLAQ</sequence>
<gene>
    <name evidence="1" type="ORF">SAMN05216271_0790</name>
</gene>
<dbReference type="EMBL" id="LT629763">
    <property type="protein sequence ID" value="SDR94358.1"/>
    <property type="molecule type" value="Genomic_DNA"/>
</dbReference>
<dbReference type="OrthoDB" id="7066271at2"/>
<evidence type="ECO:0000313" key="1">
    <source>
        <dbReference type="EMBL" id="SDR94358.1"/>
    </source>
</evidence>
<dbReference type="PROSITE" id="PS51257">
    <property type="entry name" value="PROKAR_LIPOPROTEIN"/>
    <property type="match status" value="1"/>
</dbReference>